<comment type="catalytic activity">
    <reaction evidence="11">
        <text>5-methyltetrahydropteroyltri-L-glutamate + L-homocysteine = tetrahydropteroyltri-L-glutamate + L-methionine</text>
        <dbReference type="Rhea" id="RHEA:21196"/>
        <dbReference type="ChEBI" id="CHEBI:57844"/>
        <dbReference type="ChEBI" id="CHEBI:58140"/>
        <dbReference type="ChEBI" id="CHEBI:58199"/>
        <dbReference type="ChEBI" id="CHEBI:58207"/>
        <dbReference type="EC" id="2.1.1.14"/>
    </reaction>
</comment>
<feature type="binding site" evidence="11">
    <location>
        <begin position="437"/>
        <end position="439"/>
    </location>
    <ligand>
        <name>L-homocysteine</name>
        <dbReference type="ChEBI" id="CHEBI:58199"/>
    </ligand>
</feature>
<dbReference type="InterPro" id="IPR006276">
    <property type="entry name" value="Cobalamin-indep_Met_synthase"/>
</dbReference>
<dbReference type="PIRSF" id="PIRSF000382">
    <property type="entry name" value="MeTrfase_B12_ind"/>
    <property type="match status" value="1"/>
</dbReference>
<evidence type="ECO:0000313" key="19">
    <source>
        <dbReference type="Proteomes" id="UP000183104"/>
    </source>
</evidence>
<evidence type="ECO:0000256" key="13">
    <source>
        <dbReference type="PIRSR" id="PIRSR000382-2"/>
    </source>
</evidence>
<feature type="binding site" evidence="11">
    <location>
        <position position="490"/>
    </location>
    <ligand>
        <name>L-homocysteine</name>
        <dbReference type="ChEBI" id="CHEBI:58199"/>
    </ligand>
</feature>
<keyword evidence="8 11" id="KW-0677">Repeat</keyword>
<evidence type="ECO:0000256" key="10">
    <source>
        <dbReference type="ARBA" id="ARBA00023167"/>
    </source>
</evidence>
<feature type="active site" description="Proton donor" evidence="11 14">
    <location>
        <position position="700"/>
    </location>
</feature>
<feature type="region of interest" description="Disordered" evidence="15">
    <location>
        <begin position="409"/>
        <end position="431"/>
    </location>
</feature>
<dbReference type="Gene3D" id="3.20.20.210">
    <property type="match status" value="2"/>
</dbReference>
<feature type="binding site" evidence="11">
    <location>
        <position position="611"/>
    </location>
    <ligand>
        <name>5-methyltetrahydropteroyltri-L-glutamate</name>
        <dbReference type="ChEBI" id="CHEBI:58207"/>
    </ligand>
</feature>
<feature type="binding site" evidence="13">
    <location>
        <position position="647"/>
    </location>
    <ligand>
        <name>Zn(2+)</name>
        <dbReference type="ChEBI" id="CHEBI:29105"/>
        <label>1</label>
        <note>catalytic</note>
    </ligand>
</feature>
<evidence type="ECO:0000259" key="16">
    <source>
        <dbReference type="Pfam" id="PF01717"/>
    </source>
</evidence>
<feature type="binding site" evidence="12">
    <location>
        <position position="121"/>
    </location>
    <ligand>
        <name>5-methyltetrahydropteroyltri-L-glutamate</name>
        <dbReference type="ChEBI" id="CHEBI:58207"/>
    </ligand>
</feature>
<accession>A0A0P9C7R3</accession>
<dbReference type="AlphaFoldDB" id="A0A0P9C7R3"/>
<proteinExistence type="inferred from homology"/>
<keyword evidence="5 11" id="KW-0028">Amino-acid biosynthesis</keyword>
<reference evidence="19" key="1">
    <citation type="submission" date="2016-10" db="EMBL/GenBank/DDBJ databases">
        <authorList>
            <person name="Varghese N."/>
        </authorList>
    </citation>
    <scope>NUCLEOTIDE SEQUENCE [LARGE SCALE GENOMIC DNA]</scope>
    <source>
        <strain evidence="19">HL 19</strain>
    </source>
</reference>
<dbReference type="CDD" id="cd03312">
    <property type="entry name" value="CIMS_N_terminal_like"/>
    <property type="match status" value="1"/>
</dbReference>
<evidence type="ECO:0000256" key="5">
    <source>
        <dbReference type="ARBA" id="ARBA00022605"/>
    </source>
</evidence>
<evidence type="ECO:0000313" key="18">
    <source>
        <dbReference type="EMBL" id="SCY63879.1"/>
    </source>
</evidence>
<dbReference type="PATRIC" id="fig|381306.5.peg.1472"/>
<feature type="binding site" evidence="11">
    <location>
        <position position="605"/>
    </location>
    <ligand>
        <name>L-homocysteine</name>
        <dbReference type="ChEBI" id="CHEBI:58199"/>
    </ligand>
</feature>
<dbReference type="NCBIfam" id="TIGR01371">
    <property type="entry name" value="met_syn_B12ind"/>
    <property type="match status" value="1"/>
</dbReference>
<organism evidence="18 19">
    <name type="scientific">Thiohalorhabdus denitrificans</name>
    <dbReference type="NCBI Taxonomy" id="381306"/>
    <lineage>
        <taxon>Bacteria</taxon>
        <taxon>Pseudomonadati</taxon>
        <taxon>Pseudomonadota</taxon>
        <taxon>Gammaproteobacteria</taxon>
        <taxon>Thiohalorhabdales</taxon>
        <taxon>Thiohalorhabdaceae</taxon>
        <taxon>Thiohalorhabdus</taxon>
    </lineage>
</organism>
<feature type="domain" description="Cobalamin-independent methionine synthase MetE N-terminal" evidence="17">
    <location>
        <begin position="4"/>
        <end position="314"/>
    </location>
</feature>
<dbReference type="Pfam" id="PF08267">
    <property type="entry name" value="Meth_synt_1"/>
    <property type="match status" value="1"/>
</dbReference>
<name>A0A0P9C7R3_9GAMM</name>
<keyword evidence="10 11" id="KW-0486">Methionine biosynthesis</keyword>
<dbReference type="SUPFAM" id="SSF51726">
    <property type="entry name" value="UROD/MetE-like"/>
    <property type="match status" value="2"/>
</dbReference>
<dbReference type="InterPro" id="IPR013215">
    <property type="entry name" value="Cbl-indep_Met_Synth_N"/>
</dbReference>
<evidence type="ECO:0000256" key="7">
    <source>
        <dbReference type="ARBA" id="ARBA00022723"/>
    </source>
</evidence>
<evidence type="ECO:0000256" key="2">
    <source>
        <dbReference type="ARBA" id="ARBA00004681"/>
    </source>
</evidence>
<dbReference type="EC" id="2.1.1.14" evidence="11"/>
<dbReference type="PANTHER" id="PTHR30519">
    <property type="entry name" value="5-METHYLTETRAHYDROPTEROYLTRIGLUTAMATE--HOMOCYSTEINE METHYLTRANSFERASE"/>
    <property type="match status" value="1"/>
</dbReference>
<keyword evidence="6 11" id="KW-0808">Transferase</keyword>
<feature type="binding site" evidence="11 12">
    <location>
        <position position="605"/>
    </location>
    <ligand>
        <name>L-methionine</name>
        <dbReference type="ChEBI" id="CHEBI:57844"/>
    </ligand>
</feature>
<dbReference type="Proteomes" id="UP000183104">
    <property type="component" value="Unassembled WGS sequence"/>
</dbReference>
<keyword evidence="9 11" id="KW-0862">Zinc</keyword>
<dbReference type="Pfam" id="PF01717">
    <property type="entry name" value="Meth_synt_2"/>
    <property type="match status" value="1"/>
</dbReference>
<dbReference type="FunFam" id="3.20.20.210:FF:000002">
    <property type="entry name" value="5-methyltetrahydropteroyltriglutamate--homocysteine methyltransferase"/>
    <property type="match status" value="1"/>
</dbReference>
<feature type="binding site" evidence="11 12">
    <location>
        <position position="567"/>
    </location>
    <ligand>
        <name>5-methyltetrahydropteroyltri-L-glutamate</name>
        <dbReference type="ChEBI" id="CHEBI:58207"/>
    </ligand>
</feature>
<feature type="binding site" evidence="11">
    <location>
        <position position="649"/>
    </location>
    <ligand>
        <name>Zn(2+)</name>
        <dbReference type="ChEBI" id="CHEBI:29105"/>
        <note>catalytic</note>
    </ligand>
</feature>
<feature type="domain" description="Cobalamin-independent methionine synthase MetE C-terminal/archaeal" evidence="16">
    <location>
        <begin position="432"/>
        <end position="754"/>
    </location>
</feature>
<protein>
    <recommendedName>
        <fullName evidence="11">5-methyltetrahydropteroyltriglutamate--homocysteine methyltransferase</fullName>
        <ecNumber evidence="11">2.1.1.14</ecNumber>
    </recommendedName>
    <alternativeName>
        <fullName evidence="11">Cobalamin-independent methionine synthase</fullName>
    </alternativeName>
    <alternativeName>
        <fullName evidence="11">Methionine synthase, vitamin-B12 independent isozyme</fullName>
    </alternativeName>
</protein>
<keyword evidence="19" id="KW-1185">Reference proteome</keyword>
<comment type="pathway">
    <text evidence="2 11">Amino-acid biosynthesis; L-methionine biosynthesis via de novo pathway; L-methionine from L-homocysteine (MetE route): step 1/1.</text>
</comment>
<evidence type="ECO:0000256" key="6">
    <source>
        <dbReference type="ARBA" id="ARBA00022679"/>
    </source>
</evidence>
<evidence type="ECO:0000259" key="17">
    <source>
        <dbReference type="Pfam" id="PF08267"/>
    </source>
</evidence>
<evidence type="ECO:0000256" key="9">
    <source>
        <dbReference type="ARBA" id="ARBA00022833"/>
    </source>
</evidence>
<feature type="binding site" evidence="11">
    <location>
        <position position="116"/>
    </location>
    <ligand>
        <name>5-methyltetrahydropteroyltri-L-glutamate</name>
        <dbReference type="ChEBI" id="CHEBI:58207"/>
    </ligand>
</feature>
<dbReference type="FunFam" id="3.20.20.210:FF:000003">
    <property type="entry name" value="5-methyltetrahydropteroyltriglutamate--homocysteine methyltransferase"/>
    <property type="match status" value="1"/>
</dbReference>
<dbReference type="GO" id="GO:0071265">
    <property type="term" value="P:L-methionine biosynthetic process"/>
    <property type="evidence" value="ECO:0007669"/>
    <property type="project" value="UniProtKB-ARBA"/>
</dbReference>
<evidence type="ECO:0000256" key="3">
    <source>
        <dbReference type="ARBA" id="ARBA00009553"/>
    </source>
</evidence>
<evidence type="ECO:0000256" key="11">
    <source>
        <dbReference type="HAMAP-Rule" id="MF_00172"/>
    </source>
</evidence>
<sequence>MGKAHNLGFPRIGAHREMKRAVEAYWAGESSLEELEATGRDLRARHWRRQAEAGLDYVPVGDFSWYDHMLEMSALLGAVPERFGQVSGNVDLDTFFRMARGRSADGVETTPCEMTKWFDTNYHYLVPELHADMAFEISSERLFSETREALDQGYNPKPVLVGPLTWLWLGKVKGGDFDKLTLLDRLLPAYERILDRLAGQGAEWVQLDEPVLVLDLPEAWRAAYTRAYNRLTGRGPRVMVAAYFGGLGDNVDLVPSAPVDALHVDGVRGVRELEGVAAALPADAVLSAGVIDGRNIWRTDLEAALERLRPLEQILGNERLWVAPSCSLLHVPVDLAEETGLDEELKGWLAFAAQKLEEVGALKRALNEGRDAIAEALAASSAAVASRRRSARTRSPAVRERVAGLTGDMTRRDSPYAERRPRQRANLDLPELPTTTIGSFPQTAEIRRARRDFKAGRLSEAEYLQAMRDAIAEDVRIQEEIGLDVLVHGEPERSDMVEYFGQRLEGFAFTTGGWVQSYGSRCVRPPVLYGDVARPEPMTVDWSVYAQSLTDRPMKGMLTGPVTLLQWSFVRDDQPRADTARQLALALRDEVADLEAAGLRAIQVDEPALREGLPLRRGEWGDYLDWAVESFRLATSGVSDATQIHTHMCYAEFNDIIEAIAALDADVISVEASRSEMELLEVFREYEYPNEIGPGVYDIHSPRVPTTDEMAELLAKAERVIPRERLWVNPDCGLKTRGWGEVRPALENMVEAARRMREPQPVR</sequence>
<evidence type="ECO:0000256" key="15">
    <source>
        <dbReference type="SAM" id="MobiDB-lite"/>
    </source>
</evidence>
<dbReference type="CDD" id="cd03311">
    <property type="entry name" value="CIMS_C_terminal_like"/>
    <property type="match status" value="1"/>
</dbReference>
<dbReference type="InterPro" id="IPR002629">
    <property type="entry name" value="Met_Synth_C/arc"/>
</dbReference>
<feature type="binding site" evidence="11">
    <location>
        <begin position="16"/>
        <end position="19"/>
    </location>
    <ligand>
        <name>5-methyltetrahydropteroyltri-L-glutamate</name>
        <dbReference type="ChEBI" id="CHEBI:58207"/>
    </ligand>
</feature>
<dbReference type="GO" id="GO:0032259">
    <property type="term" value="P:methylation"/>
    <property type="evidence" value="ECO:0007669"/>
    <property type="project" value="UniProtKB-KW"/>
</dbReference>
<feature type="binding site" evidence="13">
    <location>
        <position position="671"/>
    </location>
    <ligand>
        <name>Zn(2+)</name>
        <dbReference type="ChEBI" id="CHEBI:29105"/>
        <label>1</label>
        <note>catalytic</note>
    </ligand>
</feature>
<feature type="binding site" evidence="11">
    <location>
        <position position="671"/>
    </location>
    <ligand>
        <name>Zn(2+)</name>
        <dbReference type="ChEBI" id="CHEBI:29105"/>
        <note>catalytic</note>
    </ligand>
</feature>
<evidence type="ECO:0000256" key="8">
    <source>
        <dbReference type="ARBA" id="ARBA00022737"/>
    </source>
</evidence>
<comment type="cofactor">
    <cofactor evidence="11">
        <name>Zn(2+)</name>
        <dbReference type="ChEBI" id="CHEBI:29105"/>
    </cofactor>
    <text evidence="11">Binds 1 zinc ion per subunit.</text>
</comment>
<evidence type="ECO:0000256" key="4">
    <source>
        <dbReference type="ARBA" id="ARBA00022603"/>
    </source>
</evidence>
<comment type="function">
    <text evidence="1 11">Catalyzes the transfer of a methyl group from 5-methyltetrahydrofolate to homocysteine resulting in methionine formation.</text>
</comment>
<feature type="binding site" evidence="11">
    <location>
        <position position="732"/>
    </location>
    <ligand>
        <name>Zn(2+)</name>
        <dbReference type="ChEBI" id="CHEBI:29105"/>
        <note>catalytic</note>
    </ligand>
</feature>
<evidence type="ECO:0000256" key="12">
    <source>
        <dbReference type="PIRSR" id="PIRSR000382-1"/>
    </source>
</evidence>
<dbReference type="InterPro" id="IPR038071">
    <property type="entry name" value="UROD/MetE-like_sf"/>
</dbReference>
<dbReference type="HAMAP" id="MF_00172">
    <property type="entry name" value="Meth_synth"/>
    <property type="match status" value="1"/>
</dbReference>
<feature type="binding site" evidence="13">
    <location>
        <position position="732"/>
    </location>
    <ligand>
        <name>Zn(2+)</name>
        <dbReference type="ChEBI" id="CHEBI:29105"/>
        <label>1</label>
        <note>catalytic</note>
    </ligand>
</feature>
<feature type="binding site" evidence="12">
    <location>
        <position position="19"/>
    </location>
    <ligand>
        <name>5-methyltetrahydropteroyltri-L-glutamate</name>
        <dbReference type="ChEBI" id="CHEBI:58207"/>
    </ligand>
</feature>
<keyword evidence="4 11" id="KW-0489">Methyltransferase</keyword>
<dbReference type="EMBL" id="FMUN01000009">
    <property type="protein sequence ID" value="SCY63879.1"/>
    <property type="molecule type" value="Genomic_DNA"/>
</dbReference>
<gene>
    <name evidence="11" type="primary">metE</name>
    <name evidence="18" type="ORF">SAMN05661077_2784</name>
</gene>
<dbReference type="NCBIfam" id="NF003556">
    <property type="entry name" value="PRK05222.1"/>
    <property type="match status" value="1"/>
</dbReference>
<dbReference type="GO" id="GO:0003871">
    <property type="term" value="F:5-methyltetrahydropteroyltriglutamate-homocysteine S-methyltransferase activity"/>
    <property type="evidence" value="ECO:0007669"/>
    <property type="project" value="UniProtKB-UniRule"/>
</dbReference>
<comment type="cofactor">
    <cofactor evidence="13">
        <name>Zn(2+)</name>
        <dbReference type="ChEBI" id="CHEBI:29105"/>
    </cofactor>
    <text evidence="13">Binds 2 Zn(2+) ions per subunit.</text>
</comment>
<dbReference type="RefSeq" id="WP_054965488.1">
    <property type="nucleotide sequence ID" value="NZ_FMUN01000009.1"/>
</dbReference>
<feature type="compositionally biased region" description="Basic and acidic residues" evidence="15">
    <location>
        <begin position="409"/>
        <end position="420"/>
    </location>
</feature>
<dbReference type="GO" id="GO:0008270">
    <property type="term" value="F:zinc ion binding"/>
    <property type="evidence" value="ECO:0007669"/>
    <property type="project" value="InterPro"/>
</dbReference>
<feature type="binding site" evidence="11 12">
    <location>
        <begin position="521"/>
        <end position="522"/>
    </location>
    <ligand>
        <name>5-methyltetrahydropteroyltri-L-glutamate</name>
        <dbReference type="ChEBI" id="CHEBI:58207"/>
    </ligand>
</feature>
<dbReference type="UniPathway" id="UPA00051">
    <property type="reaction ID" value="UER00082"/>
</dbReference>
<dbReference type="STRING" id="381306.AN478_04875"/>
<feature type="binding site" evidence="11 12">
    <location>
        <position position="490"/>
    </location>
    <ligand>
        <name>L-methionine</name>
        <dbReference type="ChEBI" id="CHEBI:57844"/>
    </ligand>
</feature>
<feature type="binding site" evidence="13">
    <location>
        <position position="649"/>
    </location>
    <ligand>
        <name>Zn(2+)</name>
        <dbReference type="ChEBI" id="CHEBI:29105"/>
        <label>1</label>
        <note>catalytic</note>
    </ligand>
</feature>
<comment type="similarity">
    <text evidence="3 11">Belongs to the vitamin-B12 independent methionine synthase family.</text>
</comment>
<dbReference type="OrthoDB" id="244285at2"/>
<evidence type="ECO:0000256" key="1">
    <source>
        <dbReference type="ARBA" id="ARBA00002777"/>
    </source>
</evidence>
<feature type="binding site" evidence="11">
    <location>
        <position position="647"/>
    </location>
    <ligand>
        <name>Zn(2+)</name>
        <dbReference type="ChEBI" id="CHEBI:29105"/>
        <note>catalytic</note>
    </ligand>
</feature>
<keyword evidence="7 11" id="KW-0479">Metal-binding</keyword>
<evidence type="ECO:0000256" key="14">
    <source>
        <dbReference type="PIRSR" id="PIRSR000382-3"/>
    </source>
</evidence>
<feature type="binding site" evidence="11 12">
    <location>
        <begin position="437"/>
        <end position="439"/>
    </location>
    <ligand>
        <name>L-methionine</name>
        <dbReference type="ChEBI" id="CHEBI:57844"/>
    </ligand>
</feature>